<keyword evidence="4" id="KW-1185">Reference proteome</keyword>
<dbReference type="SUPFAM" id="SSF53254">
    <property type="entry name" value="Phosphoglycerate mutase-like"/>
    <property type="match status" value="1"/>
</dbReference>
<sequence>MMHLSYSLLPLVLIAVVSAASSTPSSSVYWGNVTGSKGQVYPTDVGFLGQTTYSSPPFLAQVDKLNTTRPNGKYGVEMRWLPKYGKPDNSSSDDIFRNLGQVSPYRPANDLFNSTNKYANVPDHCEIKQVHILHRHGARYPTGGSSGGEYQFGDKVRNATKEGKLKASGDLEFLMHWNYSLGTEVLTHVGAQELFDSGVKHYYQYAKLLENLKDHKPVIRTTSQSRMLDSARYWTLGFFGWDAPSKMHLEVITEDKSQNNTLAPNCVSSNTTEVAKWWEKEYTVAIADRLNAMVEGIKIEPSDVYYMQTLCGYETVSLGYSHFCSIFTKEEWQQHEYDVDLQFMSGSGLMSPNAKATGIGYVLEFLDRVTKQKFHGPQTTQNSTLDEQEAYYPVDQPLYADFTHDTVITSILTAFNFTQVLQVLDPTNPDDNRTYRASRVTPFGARLVFEVLDCNEDQNSTQYIRAKLNEAVVPLDGSQGCQARPDGLCKLNDFVQNLQQHAYKSSHFDVACFGTNGTDYTIGDYVTTGTLRSSQINNN</sequence>
<evidence type="ECO:0000313" key="3">
    <source>
        <dbReference type="EMBL" id="WFD47710.1"/>
    </source>
</evidence>
<protein>
    <recommendedName>
        <fullName evidence="5">Acid phosphatase</fullName>
    </recommendedName>
</protein>
<feature type="chain" id="PRO_5047430806" description="Acid phosphatase" evidence="2">
    <location>
        <begin position="20"/>
        <end position="539"/>
    </location>
</feature>
<dbReference type="InterPro" id="IPR000560">
    <property type="entry name" value="His_Pase_clade-2"/>
</dbReference>
<accession>A0ABY8EQ66</accession>
<evidence type="ECO:0000256" key="1">
    <source>
        <dbReference type="ARBA" id="ARBA00022801"/>
    </source>
</evidence>
<evidence type="ECO:0000256" key="2">
    <source>
        <dbReference type="SAM" id="SignalP"/>
    </source>
</evidence>
<dbReference type="Gene3D" id="3.40.50.1240">
    <property type="entry name" value="Phosphoglycerate mutase-like"/>
    <property type="match status" value="1"/>
</dbReference>
<evidence type="ECO:0000313" key="4">
    <source>
        <dbReference type="Proteomes" id="UP000818624"/>
    </source>
</evidence>
<dbReference type="PANTHER" id="PTHR20963:SF42">
    <property type="entry name" value="PHOSPHOGLYCERATE MUTASE-LIKE PROTEIN"/>
    <property type="match status" value="1"/>
</dbReference>
<keyword evidence="2" id="KW-0732">Signal</keyword>
<keyword evidence="1" id="KW-0378">Hydrolase</keyword>
<dbReference type="PANTHER" id="PTHR20963">
    <property type="entry name" value="MULTIPLE INOSITOL POLYPHOSPHATE PHOSPHATASE-RELATED"/>
    <property type="match status" value="1"/>
</dbReference>
<dbReference type="EMBL" id="CP046235">
    <property type="protein sequence ID" value="WFD47710.1"/>
    <property type="molecule type" value="Genomic_DNA"/>
</dbReference>
<dbReference type="CDD" id="cd07061">
    <property type="entry name" value="HP_HAP_like"/>
    <property type="match status" value="1"/>
</dbReference>
<dbReference type="PROSITE" id="PS00616">
    <property type="entry name" value="HIS_ACID_PHOSPHAT_1"/>
    <property type="match status" value="1"/>
</dbReference>
<proteinExistence type="predicted"/>
<feature type="signal peptide" evidence="2">
    <location>
        <begin position="1"/>
        <end position="19"/>
    </location>
</feature>
<gene>
    <name evidence="3" type="ORF">GLX27_002368</name>
</gene>
<name>A0ABY8EQ66_MALFU</name>
<dbReference type="Proteomes" id="UP000818624">
    <property type="component" value="Chromosome 2"/>
</dbReference>
<organism evidence="3 4">
    <name type="scientific">Malassezia furfur</name>
    <name type="common">Pityriasis versicolor infection agent</name>
    <name type="synonym">Pityrosporum furfur</name>
    <dbReference type="NCBI Taxonomy" id="55194"/>
    <lineage>
        <taxon>Eukaryota</taxon>
        <taxon>Fungi</taxon>
        <taxon>Dikarya</taxon>
        <taxon>Basidiomycota</taxon>
        <taxon>Ustilaginomycotina</taxon>
        <taxon>Malasseziomycetes</taxon>
        <taxon>Malasseziales</taxon>
        <taxon>Malasseziaceae</taxon>
        <taxon>Malassezia</taxon>
    </lineage>
</organism>
<dbReference type="InterPro" id="IPR033379">
    <property type="entry name" value="Acid_Pase_AS"/>
</dbReference>
<evidence type="ECO:0008006" key="5">
    <source>
        <dbReference type="Google" id="ProtNLM"/>
    </source>
</evidence>
<dbReference type="Pfam" id="PF00328">
    <property type="entry name" value="His_Phos_2"/>
    <property type="match status" value="1"/>
</dbReference>
<dbReference type="InterPro" id="IPR029033">
    <property type="entry name" value="His_PPase_superfam"/>
</dbReference>
<reference evidence="3 4" key="1">
    <citation type="journal article" date="2020" name="Elife">
        <title>Loss of centromere function drives karyotype evolution in closely related Malassezia species.</title>
        <authorList>
            <person name="Sankaranarayanan S.R."/>
            <person name="Ianiri G."/>
            <person name="Coelho M.A."/>
            <person name="Reza M.H."/>
            <person name="Thimmappa B.C."/>
            <person name="Ganguly P."/>
            <person name="Vadnala R.N."/>
            <person name="Sun S."/>
            <person name="Siddharthan R."/>
            <person name="Tellgren-Roth C."/>
            <person name="Dawson T.L."/>
            <person name="Heitman J."/>
            <person name="Sanyal K."/>
        </authorList>
    </citation>
    <scope>NUCLEOTIDE SEQUENCE [LARGE SCALE GENOMIC DNA]</scope>
    <source>
        <strain evidence="3">CBS14141</strain>
    </source>
</reference>